<evidence type="ECO:0000256" key="5">
    <source>
        <dbReference type="ARBA" id="ARBA00023002"/>
    </source>
</evidence>
<dbReference type="Proteomes" id="UP001590950">
    <property type="component" value="Unassembled WGS sequence"/>
</dbReference>
<evidence type="ECO:0000256" key="4">
    <source>
        <dbReference type="ARBA" id="ARBA00022827"/>
    </source>
</evidence>
<dbReference type="PANTHER" id="PTHR11530">
    <property type="entry name" value="D-AMINO ACID OXIDASE"/>
    <property type="match status" value="1"/>
</dbReference>
<protein>
    <recommendedName>
        <fullName evidence="6">FAD dependent oxidoreductase domain-containing protein</fullName>
    </recommendedName>
</protein>
<dbReference type="Gene3D" id="3.30.9.10">
    <property type="entry name" value="D-Amino Acid Oxidase, subunit A, domain 2"/>
    <property type="match status" value="1"/>
</dbReference>
<gene>
    <name evidence="7" type="ORF">N7G274_003175</name>
</gene>
<dbReference type="Gene3D" id="3.40.50.720">
    <property type="entry name" value="NAD(P)-binding Rossmann-like Domain"/>
    <property type="match status" value="1"/>
</dbReference>
<dbReference type="InterPro" id="IPR023209">
    <property type="entry name" value="DAO"/>
</dbReference>
<evidence type="ECO:0000313" key="8">
    <source>
        <dbReference type="Proteomes" id="UP001590950"/>
    </source>
</evidence>
<evidence type="ECO:0000313" key="7">
    <source>
        <dbReference type="EMBL" id="KAL2044470.1"/>
    </source>
</evidence>
<evidence type="ECO:0000256" key="3">
    <source>
        <dbReference type="ARBA" id="ARBA00022630"/>
    </source>
</evidence>
<organism evidence="7 8">
    <name type="scientific">Stereocaulon virgatum</name>
    <dbReference type="NCBI Taxonomy" id="373712"/>
    <lineage>
        <taxon>Eukaryota</taxon>
        <taxon>Fungi</taxon>
        <taxon>Dikarya</taxon>
        <taxon>Ascomycota</taxon>
        <taxon>Pezizomycotina</taxon>
        <taxon>Lecanoromycetes</taxon>
        <taxon>OSLEUM clade</taxon>
        <taxon>Lecanoromycetidae</taxon>
        <taxon>Lecanorales</taxon>
        <taxon>Lecanorineae</taxon>
        <taxon>Stereocaulaceae</taxon>
        <taxon>Stereocaulon</taxon>
    </lineage>
</organism>
<keyword evidence="8" id="KW-1185">Reference proteome</keyword>
<keyword evidence="4" id="KW-0274">FAD</keyword>
<dbReference type="PANTHER" id="PTHR11530:SF16">
    <property type="entry name" value="D-AMINO ACID OXIDASE (AFU_ORTHOLOGUE AFUA_5G11290)"/>
    <property type="match status" value="1"/>
</dbReference>
<dbReference type="Pfam" id="PF01266">
    <property type="entry name" value="DAO"/>
    <property type="match status" value="1"/>
</dbReference>
<evidence type="ECO:0000259" key="6">
    <source>
        <dbReference type="Pfam" id="PF01266"/>
    </source>
</evidence>
<comment type="caution">
    <text evidence="7">The sequence shown here is derived from an EMBL/GenBank/DDBJ whole genome shotgun (WGS) entry which is preliminary data.</text>
</comment>
<dbReference type="SUPFAM" id="SSF54373">
    <property type="entry name" value="FAD-linked reductases, C-terminal domain"/>
    <property type="match status" value="1"/>
</dbReference>
<feature type="domain" description="FAD dependent oxidoreductase" evidence="6">
    <location>
        <begin position="5"/>
        <end position="350"/>
    </location>
</feature>
<evidence type="ECO:0000256" key="2">
    <source>
        <dbReference type="ARBA" id="ARBA00006730"/>
    </source>
</evidence>
<name>A0ABR4AGA3_9LECA</name>
<accession>A0ABR4AGA3</accession>
<reference evidence="7 8" key="1">
    <citation type="submission" date="2024-09" db="EMBL/GenBank/DDBJ databases">
        <title>Rethinking Asexuality: The Enigmatic Case of Functional Sexual Genes in Lepraria (Stereocaulaceae).</title>
        <authorList>
            <person name="Doellman M."/>
            <person name="Sun Y."/>
            <person name="Barcenas-Pena A."/>
            <person name="Lumbsch H.T."/>
            <person name="Grewe F."/>
        </authorList>
    </citation>
    <scope>NUCLEOTIDE SEQUENCE [LARGE SCALE GENOMIC DNA]</scope>
    <source>
        <strain evidence="7 8">Mercado 3170</strain>
    </source>
</reference>
<keyword evidence="3" id="KW-0285">Flavoprotein</keyword>
<sequence length="362" mass="39230">MTEIRIVVVGAGVSGLTTALLLSENADYKITVAAKHMPGDYDIEYASPWAGANYLPVSVQGTDLAEWERNTWTVLEELARLHPEAGIHFQEAVLLNRSKDLESDNLSALAASTVTDPWYKDFVSNFKNMSKDRLPIGYENGNTFTSVCINTAIYLPWLTSRCLESGVTFKRATYGHVSEASNAHSSGIIADVIVNCTGLSAGKLGGVEDKNMIPARGQTVLVRNEGDGMMYATSGTDDGDEEVCYSMTRAAGGGTLLGGCYQKGNWDPQPDPNLAVRIMKRAVDLCPTLTSGKGIENFSIIRHGVGLRPVRVGGTRIEKERINGDWVVHNYGHGGYGYQSSYGCSQAVVKLVEEVLRARPTL</sequence>
<comment type="similarity">
    <text evidence="2">Belongs to the DAMOX/DASOX family.</text>
</comment>
<proteinExistence type="inferred from homology"/>
<dbReference type="SUPFAM" id="SSF51971">
    <property type="entry name" value="Nucleotide-binding domain"/>
    <property type="match status" value="1"/>
</dbReference>
<evidence type="ECO:0000256" key="1">
    <source>
        <dbReference type="ARBA" id="ARBA00001974"/>
    </source>
</evidence>
<dbReference type="EMBL" id="JBEFKJ010000009">
    <property type="protein sequence ID" value="KAL2044470.1"/>
    <property type="molecule type" value="Genomic_DNA"/>
</dbReference>
<dbReference type="PIRSF" id="PIRSF000189">
    <property type="entry name" value="D-aa_oxidase"/>
    <property type="match status" value="1"/>
</dbReference>
<comment type="cofactor">
    <cofactor evidence="1">
        <name>FAD</name>
        <dbReference type="ChEBI" id="CHEBI:57692"/>
    </cofactor>
</comment>
<dbReference type="InterPro" id="IPR006076">
    <property type="entry name" value="FAD-dep_OxRdtase"/>
</dbReference>
<keyword evidence="5" id="KW-0560">Oxidoreductase</keyword>